<dbReference type="EMBL" id="KE525103">
    <property type="protein sequence ID" value="KFB41592.1"/>
    <property type="molecule type" value="Genomic_DNA"/>
</dbReference>
<name>A0A084VUE8_ANOSI</name>
<reference evidence="1 3" key="1">
    <citation type="journal article" date="2014" name="BMC Genomics">
        <title>Genome sequence of Anopheles sinensis provides insight into genetics basis of mosquito competence for malaria parasites.</title>
        <authorList>
            <person name="Zhou D."/>
            <person name="Zhang D."/>
            <person name="Ding G."/>
            <person name="Shi L."/>
            <person name="Hou Q."/>
            <person name="Ye Y."/>
            <person name="Xu Y."/>
            <person name="Zhou H."/>
            <person name="Xiong C."/>
            <person name="Li S."/>
            <person name="Yu J."/>
            <person name="Hong S."/>
            <person name="Yu X."/>
            <person name="Zou P."/>
            <person name="Chen C."/>
            <person name="Chang X."/>
            <person name="Wang W."/>
            <person name="Lv Y."/>
            <person name="Sun Y."/>
            <person name="Ma L."/>
            <person name="Shen B."/>
            <person name="Zhu C."/>
        </authorList>
    </citation>
    <scope>NUCLEOTIDE SEQUENCE [LARGE SCALE GENOMIC DNA]</scope>
</reference>
<evidence type="ECO:0000313" key="1">
    <source>
        <dbReference type="EMBL" id="KFB41592.1"/>
    </source>
</evidence>
<evidence type="ECO:0000313" key="3">
    <source>
        <dbReference type="Proteomes" id="UP000030765"/>
    </source>
</evidence>
<dbReference type="AlphaFoldDB" id="A0A084VUE8"/>
<proteinExistence type="predicted"/>
<reference evidence="2" key="2">
    <citation type="submission" date="2020-05" db="UniProtKB">
        <authorList>
            <consortium name="EnsemblMetazoa"/>
        </authorList>
    </citation>
    <scope>IDENTIFICATION</scope>
</reference>
<dbReference type="EnsemblMetazoa" id="ASIC009195-RA">
    <property type="protein sequence ID" value="ASIC009195-PA"/>
    <property type="gene ID" value="ASIC009195"/>
</dbReference>
<dbReference type="EMBL" id="ATLV01016733">
    <property type="status" value="NOT_ANNOTATED_CDS"/>
    <property type="molecule type" value="Genomic_DNA"/>
</dbReference>
<gene>
    <name evidence="1" type="ORF">ZHAS_00009195</name>
</gene>
<organism evidence="1">
    <name type="scientific">Anopheles sinensis</name>
    <name type="common">Mosquito</name>
    <dbReference type="NCBI Taxonomy" id="74873"/>
    <lineage>
        <taxon>Eukaryota</taxon>
        <taxon>Metazoa</taxon>
        <taxon>Ecdysozoa</taxon>
        <taxon>Arthropoda</taxon>
        <taxon>Hexapoda</taxon>
        <taxon>Insecta</taxon>
        <taxon>Pterygota</taxon>
        <taxon>Neoptera</taxon>
        <taxon>Endopterygota</taxon>
        <taxon>Diptera</taxon>
        <taxon>Nematocera</taxon>
        <taxon>Culicoidea</taxon>
        <taxon>Culicidae</taxon>
        <taxon>Anophelinae</taxon>
        <taxon>Anopheles</taxon>
    </lineage>
</organism>
<dbReference type="Proteomes" id="UP000030765">
    <property type="component" value="Unassembled WGS sequence"/>
</dbReference>
<accession>A0A084VUE8</accession>
<evidence type="ECO:0000313" key="2">
    <source>
        <dbReference type="EnsemblMetazoa" id="ASIC009195-PA"/>
    </source>
</evidence>
<sequence>MQTCVNQHRTTGEELSISNVLSAFLCAANDLNVKHPVSGVRPQPEAATLLHHLAGVMSLGLRVCSASCSVPCPTETEVQVEAQRNEELQLPCSNGAIRSLWWDQTRHHFPEPDRWPGTVTTLQQLSVS</sequence>
<protein>
    <submittedName>
        <fullName evidence="1 2">PTS galactitol transporter subunit IIC</fullName>
    </submittedName>
</protein>
<keyword evidence="3" id="KW-1185">Reference proteome</keyword>
<dbReference type="VEuPathDB" id="VectorBase:ASIC009195"/>